<feature type="signal peptide" evidence="1">
    <location>
        <begin position="1"/>
        <end position="17"/>
    </location>
</feature>
<protein>
    <recommendedName>
        <fullName evidence="4">Lipoprotein</fullName>
    </recommendedName>
</protein>
<organism evidence="2 3">
    <name type="scientific">Hymenobacter telluris</name>
    <dbReference type="NCBI Taxonomy" id="2816474"/>
    <lineage>
        <taxon>Bacteria</taxon>
        <taxon>Pseudomonadati</taxon>
        <taxon>Bacteroidota</taxon>
        <taxon>Cytophagia</taxon>
        <taxon>Cytophagales</taxon>
        <taxon>Hymenobacteraceae</taxon>
        <taxon>Hymenobacter</taxon>
    </lineage>
</organism>
<dbReference type="Proteomes" id="UP000664144">
    <property type="component" value="Unassembled WGS sequence"/>
</dbReference>
<name>A0A939JEJ1_9BACT</name>
<evidence type="ECO:0000313" key="3">
    <source>
        <dbReference type="Proteomes" id="UP000664144"/>
    </source>
</evidence>
<keyword evidence="1" id="KW-0732">Signal</keyword>
<keyword evidence="3" id="KW-1185">Reference proteome</keyword>
<proteinExistence type="predicted"/>
<gene>
    <name evidence="2" type="ORF">J0X19_18780</name>
</gene>
<evidence type="ECO:0008006" key="4">
    <source>
        <dbReference type="Google" id="ProtNLM"/>
    </source>
</evidence>
<dbReference type="PROSITE" id="PS51257">
    <property type="entry name" value="PROKAR_LIPOPROTEIN"/>
    <property type="match status" value="1"/>
</dbReference>
<evidence type="ECO:0000313" key="2">
    <source>
        <dbReference type="EMBL" id="MBO0360013.1"/>
    </source>
</evidence>
<comment type="caution">
    <text evidence="2">The sequence shown here is derived from an EMBL/GenBank/DDBJ whole genome shotgun (WGS) entry which is preliminary data.</text>
</comment>
<dbReference type="AlphaFoldDB" id="A0A939JEJ1"/>
<sequence length="256" mass="28518">MLLFRISATLILLGGLAACSENSSQRTTSSAAGAPLDTAAVRKAAQEYRVHYNTPVSLDSTDFYYQPISVVPLDQASRSRFLSSNEYGEYEADDRSSIEGTCYNVLFFQKSTLQEHALFEHGRFVVTAIDTDSKPDVRWPYLFYTVIKADTNADSEQNEKDASALFVSDRSGRQLRQLTPNGTRLANRIILSKTNILLVEVQPDSNGNRAFTHADGTYWLRFDLANLSVPPTRQPTPALSGALHQQMLERQSRSAQ</sequence>
<evidence type="ECO:0000256" key="1">
    <source>
        <dbReference type="SAM" id="SignalP"/>
    </source>
</evidence>
<reference evidence="2" key="1">
    <citation type="submission" date="2021-03" db="EMBL/GenBank/DDBJ databases">
        <authorList>
            <person name="Kim M.K."/>
        </authorList>
    </citation>
    <scope>NUCLEOTIDE SEQUENCE</scope>
    <source>
        <strain evidence="2">BT186</strain>
    </source>
</reference>
<accession>A0A939JEJ1</accession>
<feature type="chain" id="PRO_5037460882" description="Lipoprotein" evidence="1">
    <location>
        <begin position="18"/>
        <end position="256"/>
    </location>
</feature>
<dbReference type="EMBL" id="JAFLQZ010000015">
    <property type="protein sequence ID" value="MBO0360013.1"/>
    <property type="molecule type" value="Genomic_DNA"/>
</dbReference>
<dbReference type="RefSeq" id="WP_206985955.1">
    <property type="nucleotide sequence ID" value="NZ_JAFLQZ010000015.1"/>
</dbReference>